<dbReference type="Proteomes" id="UP001205890">
    <property type="component" value="Unassembled WGS sequence"/>
</dbReference>
<evidence type="ECO:0000313" key="3">
    <source>
        <dbReference type="Proteomes" id="UP001205890"/>
    </source>
</evidence>
<comment type="caution">
    <text evidence="2">The sequence shown here is derived from an EMBL/GenBank/DDBJ whole genome shotgun (WGS) entry which is preliminary data.</text>
</comment>
<dbReference type="Gene3D" id="3.60.10.10">
    <property type="entry name" value="Endonuclease/exonuclease/phosphatase"/>
    <property type="match status" value="1"/>
</dbReference>
<evidence type="ECO:0000313" key="2">
    <source>
        <dbReference type="EMBL" id="MCP8936894.1"/>
    </source>
</evidence>
<feature type="domain" description="Endonuclease/exonuclease/phosphatase" evidence="1">
    <location>
        <begin position="85"/>
        <end position="349"/>
    </location>
</feature>
<sequence length="359" mass="38203">MIRHDVPPPPVTLTSPRLDAPSLAERQAILGLPLTLKSFDSAFEAVGALHQVEVSPPPSAAPAGSRSRIVYWNAERLKYLPGSIAMLKAQAADALLLCEVDVGMVRSGNRHTLAELAATLEAGYVFGVEFVELGLGDLREQAAFAGQDNVAGLHGAGLVSRSALGRPAMVRLENSGRWFDGAFHERRVGGRIAMLAEYDLAGGPVLLACVHYESHTDPADRLAQTRVMLDAIDELAPGRPVLIGGDFNTSTFTLPEKRDEAHVAAALAADPQRLTSPESYEPMFALLAERGYDWSGCNVLGAGTQRTRPDGTPTPPFGKIDWFFARGLRCSDPAVIPAVDAAGVAISDHEALAVTIEIA</sequence>
<dbReference type="EMBL" id="JANCLU010000001">
    <property type="protein sequence ID" value="MCP8936894.1"/>
    <property type="molecule type" value="Genomic_DNA"/>
</dbReference>
<reference evidence="2 3" key="1">
    <citation type="submission" date="2022-07" db="EMBL/GenBank/DDBJ databases">
        <authorList>
            <person name="Li W.-J."/>
            <person name="Deng Q.-Q."/>
        </authorList>
    </citation>
    <scope>NUCLEOTIDE SEQUENCE [LARGE SCALE GENOMIC DNA]</scope>
    <source>
        <strain evidence="2 3">SYSU M60028</strain>
    </source>
</reference>
<evidence type="ECO:0000259" key="1">
    <source>
        <dbReference type="Pfam" id="PF03372"/>
    </source>
</evidence>
<organism evidence="2 3">
    <name type="scientific">Alsobacter ponti</name>
    <dbReference type="NCBI Taxonomy" id="2962936"/>
    <lineage>
        <taxon>Bacteria</taxon>
        <taxon>Pseudomonadati</taxon>
        <taxon>Pseudomonadota</taxon>
        <taxon>Alphaproteobacteria</taxon>
        <taxon>Hyphomicrobiales</taxon>
        <taxon>Alsobacteraceae</taxon>
        <taxon>Alsobacter</taxon>
    </lineage>
</organism>
<dbReference type="Pfam" id="PF03372">
    <property type="entry name" value="Exo_endo_phos"/>
    <property type="match status" value="1"/>
</dbReference>
<dbReference type="RefSeq" id="WP_254737260.1">
    <property type="nucleotide sequence ID" value="NZ_JANCLU010000001.1"/>
</dbReference>
<dbReference type="SUPFAM" id="SSF56219">
    <property type="entry name" value="DNase I-like"/>
    <property type="match status" value="1"/>
</dbReference>
<accession>A0ABT1L6I4</accession>
<dbReference type="InterPro" id="IPR036691">
    <property type="entry name" value="Endo/exonu/phosph_ase_sf"/>
</dbReference>
<dbReference type="InterPro" id="IPR005135">
    <property type="entry name" value="Endo/exonuclease/phosphatase"/>
</dbReference>
<proteinExistence type="predicted"/>
<gene>
    <name evidence="2" type="ORF">NK718_00050</name>
</gene>
<protein>
    <recommendedName>
        <fullName evidence="1">Endonuclease/exonuclease/phosphatase domain-containing protein</fullName>
    </recommendedName>
</protein>
<keyword evidence="3" id="KW-1185">Reference proteome</keyword>
<name>A0ABT1L6I4_9HYPH</name>